<keyword evidence="4" id="KW-1185">Reference proteome</keyword>
<proteinExistence type="predicted"/>
<evidence type="ECO:0000259" key="2">
    <source>
        <dbReference type="Pfam" id="PF13690"/>
    </source>
</evidence>
<accession>A0A1M6PYT7</accession>
<gene>
    <name evidence="3" type="ORF">SAMN02745123_00800</name>
</gene>
<dbReference type="InterPro" id="IPR038756">
    <property type="entry name" value="CheX-like"/>
</dbReference>
<dbReference type="EMBL" id="FRAR01000007">
    <property type="protein sequence ID" value="SHK13098.1"/>
    <property type="molecule type" value="Genomic_DNA"/>
</dbReference>
<dbReference type="STRING" id="1121421.SAMN02745123_00800"/>
<dbReference type="Pfam" id="PF13690">
    <property type="entry name" value="CheX"/>
    <property type="match status" value="1"/>
</dbReference>
<dbReference type="PANTHER" id="PTHR39452">
    <property type="entry name" value="CHEY-P PHOSPHATASE CHEX"/>
    <property type="match status" value="1"/>
</dbReference>
<sequence>MKAEYVNSFYQATTDVFQLMLDLQAERGTLKLLEDMVLSKDASVILGVTGDLRGTILFTFPKDMVLEMVKIMSGMEMAEIDSFVSSAIGEVANIIGGNAVTILANHDYTCDIATPQVLIGEYKSLSVGNEKALLLPLITSIGEFEIALFLKEKQ</sequence>
<feature type="domain" description="Chemotaxis phosphatase CheX-like" evidence="2">
    <location>
        <begin position="43"/>
        <end position="131"/>
    </location>
</feature>
<dbReference type="AlphaFoldDB" id="A0A1M6PYT7"/>
<protein>
    <submittedName>
        <fullName evidence="3">Chemotaxis protein CheX</fullName>
    </submittedName>
</protein>
<evidence type="ECO:0000313" key="3">
    <source>
        <dbReference type="EMBL" id="SHK13098.1"/>
    </source>
</evidence>
<evidence type="ECO:0000256" key="1">
    <source>
        <dbReference type="ARBA" id="ARBA00022500"/>
    </source>
</evidence>
<dbReference type="OrthoDB" id="9788100at2"/>
<organism evidence="3 4">
    <name type="scientific">Desulforamulus aeronauticus DSM 10349</name>
    <dbReference type="NCBI Taxonomy" id="1121421"/>
    <lineage>
        <taxon>Bacteria</taxon>
        <taxon>Bacillati</taxon>
        <taxon>Bacillota</taxon>
        <taxon>Clostridia</taxon>
        <taxon>Eubacteriales</taxon>
        <taxon>Peptococcaceae</taxon>
        <taxon>Desulforamulus</taxon>
    </lineage>
</organism>
<evidence type="ECO:0000313" key="4">
    <source>
        <dbReference type="Proteomes" id="UP000183997"/>
    </source>
</evidence>
<dbReference type="InterPro" id="IPR028976">
    <property type="entry name" value="CheC-like_sf"/>
</dbReference>
<dbReference type="CDD" id="cd17906">
    <property type="entry name" value="CheX"/>
    <property type="match status" value="1"/>
</dbReference>
<dbReference type="InterPro" id="IPR028051">
    <property type="entry name" value="CheX-like_dom"/>
</dbReference>
<dbReference type="Gene3D" id="3.40.1550.10">
    <property type="entry name" value="CheC-like"/>
    <property type="match status" value="1"/>
</dbReference>
<dbReference type="PANTHER" id="PTHR39452:SF1">
    <property type="entry name" value="CHEY-P PHOSPHATASE CHEX"/>
    <property type="match status" value="1"/>
</dbReference>
<reference evidence="4" key="1">
    <citation type="submission" date="2016-11" db="EMBL/GenBank/DDBJ databases">
        <authorList>
            <person name="Varghese N."/>
            <person name="Submissions S."/>
        </authorList>
    </citation>
    <scope>NUCLEOTIDE SEQUENCE [LARGE SCALE GENOMIC DNA]</scope>
    <source>
        <strain evidence="4">DSM 10349</strain>
    </source>
</reference>
<dbReference type="SUPFAM" id="SSF103039">
    <property type="entry name" value="CheC-like"/>
    <property type="match status" value="1"/>
</dbReference>
<dbReference type="GO" id="GO:0006935">
    <property type="term" value="P:chemotaxis"/>
    <property type="evidence" value="ECO:0007669"/>
    <property type="project" value="UniProtKB-KW"/>
</dbReference>
<name>A0A1M6PYT7_9FIRM</name>
<dbReference type="Proteomes" id="UP000183997">
    <property type="component" value="Unassembled WGS sequence"/>
</dbReference>
<keyword evidence="1" id="KW-0145">Chemotaxis</keyword>
<dbReference type="RefSeq" id="WP_072911112.1">
    <property type="nucleotide sequence ID" value="NZ_FRAR01000007.1"/>
</dbReference>